<accession>A0A7J8B5A8</accession>
<sequence>MAEEAGRKQARLGLPGGDAAQWPLERYGRFMPLGTGEPSGPGLEAGMASSPSWKVFYSNEESGYLVLTIVISGHFFISQGQTLLNKSRMFRVQFSGESKQQALEHCSSCVQSLAQYITVQVPNGDIRDPVLLRAGGSSGEGCVPTIPLQHESHQRPEQQQSAPGGRISVTQLAQVLLVLYKNVLLDGSSAFCKLTVAVSKKWCMHDPILRGPFHFYLNTLIKEKEATFTAHQAQNSLHLLH</sequence>
<protein>
    <submittedName>
        <fullName evidence="1">REC114 meiotic recombination protein</fullName>
    </submittedName>
</protein>
<name>A0A7J8B5A8_PIPKU</name>
<keyword evidence="2" id="KW-1185">Reference proteome</keyword>
<dbReference type="Pfam" id="PF15165">
    <property type="entry name" value="REC114-like"/>
    <property type="match status" value="1"/>
</dbReference>
<gene>
    <name evidence="1" type="ORF">mPipKuh1_014750</name>
</gene>
<evidence type="ECO:0000313" key="2">
    <source>
        <dbReference type="Proteomes" id="UP000558488"/>
    </source>
</evidence>
<dbReference type="PANTHER" id="PTHR34921:SF1">
    <property type="entry name" value="MEIOTIC RECOMBINATION PROTEIN REC114"/>
    <property type="match status" value="1"/>
</dbReference>
<evidence type="ECO:0000313" key="1">
    <source>
        <dbReference type="EMBL" id="KAF6393510.1"/>
    </source>
</evidence>
<organism evidence="1 2">
    <name type="scientific">Pipistrellus kuhlii</name>
    <name type="common">Kuhl's pipistrelle</name>
    <dbReference type="NCBI Taxonomy" id="59472"/>
    <lineage>
        <taxon>Eukaryota</taxon>
        <taxon>Metazoa</taxon>
        <taxon>Chordata</taxon>
        <taxon>Craniata</taxon>
        <taxon>Vertebrata</taxon>
        <taxon>Euteleostomi</taxon>
        <taxon>Mammalia</taxon>
        <taxon>Eutheria</taxon>
        <taxon>Laurasiatheria</taxon>
        <taxon>Chiroptera</taxon>
        <taxon>Yangochiroptera</taxon>
        <taxon>Vespertilionidae</taxon>
        <taxon>Pipistrellus</taxon>
    </lineage>
</organism>
<dbReference type="PANTHER" id="PTHR34921">
    <property type="entry name" value="MEIOTIC RECOMBINATION PROTEIN REC114"/>
    <property type="match status" value="1"/>
</dbReference>
<dbReference type="InterPro" id="IPR029168">
    <property type="entry name" value="REC114L"/>
</dbReference>
<comment type="caution">
    <text evidence="1">The sequence shown here is derived from an EMBL/GenBank/DDBJ whole genome shotgun (WGS) entry which is preliminary data.</text>
</comment>
<dbReference type="AlphaFoldDB" id="A0A7J8B5A8"/>
<dbReference type="Proteomes" id="UP000558488">
    <property type="component" value="Unassembled WGS sequence"/>
</dbReference>
<dbReference type="EMBL" id="JACAGB010000001">
    <property type="protein sequence ID" value="KAF6393510.1"/>
    <property type="molecule type" value="Genomic_DNA"/>
</dbReference>
<reference evidence="1 2" key="1">
    <citation type="journal article" date="2020" name="Nature">
        <title>Six reference-quality genomes reveal evolution of bat adaptations.</title>
        <authorList>
            <person name="Jebb D."/>
            <person name="Huang Z."/>
            <person name="Pippel M."/>
            <person name="Hughes G.M."/>
            <person name="Lavrichenko K."/>
            <person name="Devanna P."/>
            <person name="Winkler S."/>
            <person name="Jermiin L.S."/>
            <person name="Skirmuntt E.C."/>
            <person name="Katzourakis A."/>
            <person name="Burkitt-Gray L."/>
            <person name="Ray D.A."/>
            <person name="Sullivan K.A.M."/>
            <person name="Roscito J.G."/>
            <person name="Kirilenko B.M."/>
            <person name="Davalos L.M."/>
            <person name="Corthals A.P."/>
            <person name="Power M.L."/>
            <person name="Jones G."/>
            <person name="Ransome R.D."/>
            <person name="Dechmann D.K.N."/>
            <person name="Locatelli A.G."/>
            <person name="Puechmaille S.J."/>
            <person name="Fedrigo O."/>
            <person name="Jarvis E.D."/>
            <person name="Hiller M."/>
            <person name="Vernes S.C."/>
            <person name="Myers E.W."/>
            <person name="Teeling E.C."/>
        </authorList>
    </citation>
    <scope>NUCLEOTIDE SEQUENCE [LARGE SCALE GENOMIC DNA]</scope>
    <source>
        <strain evidence="1">MPipKuh1</strain>
        <tissue evidence="1">Flight muscle</tissue>
    </source>
</reference>
<proteinExistence type="predicted"/>